<sequence>MASVGGIPQSKVNPKFLHSNSTSHVWVFGAVAELIDNAYDPDVNASQLFIDKQVIGGKECLVFQDNGNGMDKEHLYSMLSFGFCEKDKFQKVSHLPIGKYGNGFKSGSMRLGKDALVFTRDKKTAGVGFLSQTYLEAIKADSVVVPILNYSLPDMKRNDDYESRNCLKAITNHSVFTEEAELIKELEGLKKESTGTKIIIFNLHKLKDELLELDFNSDPKDIKCREVHMKDDEYVEVKNIKKNSSKFRRSLREYCRILFLRPKMRITLRGSNVRAKIISKNLSHTEVDTYRPLWLKKTIQITIGFRCEDHDSEDYGMMLYHNNRLIKAYEKVGYQKQANGMGVGVIGVAEVDFLQPTHIKQDFNVDEKFNTVLKAFADKLNDYWNEKHQEIENNKESIQPDSLWANCDQCGKWRRLPKGTDKKNLPEQWYCYLNEDTKHNRCEDPEEQERKDEHARPSYQKVNKQKQKEKKSLEKQIVKNILRQASLEQTMETGSPLAINQPFFPISTLTPFSTIPAIRTMRKRPAVQAILDTHFHNNVGNIQPVRPLEVAKRAKVQDKKLMVAESLFNKKDSPVKKIVHPDSTLDDNGSMDNAISLETQASLTEAQGHSPIRQDTYFPTLAVDLSLAKQATASAAKVSPSGAQVDSSIRQATSSSTHAASLAKQAISSAAKALPSGAQVDSSIKQATSSSTQAVSFAGKATPPGEELFSPAAEVTSQASQLKKKSESTNNNNSETNMNMNIRAALDKGKNIISATNPDDDKDDKASLETIIAKISSKVQSPSTSVASTTAQFSRRNLKEKKNVTNEVIDVDTEAPQAHQQINFDREKLAELKTKLELKSQMLEKVEERLNKFQSNVHFLLSQMVPTKVIGDVSNIEKLVEEMIELHLLNMGDVKDVKPVLSSISWLPSLSSESTQPKSSSSQCLLS</sequence>
<dbReference type="GO" id="GO:0008270">
    <property type="term" value="F:zinc ion binding"/>
    <property type="evidence" value="ECO:0007669"/>
    <property type="project" value="UniProtKB-KW"/>
</dbReference>
<dbReference type="SUPFAM" id="SSF55874">
    <property type="entry name" value="ATPase domain of HSP90 chaperone/DNA topoisomerase II/histidine kinase"/>
    <property type="match status" value="1"/>
</dbReference>
<dbReference type="GO" id="GO:0016887">
    <property type="term" value="F:ATP hydrolysis activity"/>
    <property type="evidence" value="ECO:0007669"/>
    <property type="project" value="InterPro"/>
</dbReference>
<dbReference type="Gene3D" id="3.30.40.100">
    <property type="match status" value="1"/>
</dbReference>
<feature type="compositionally biased region" description="Low complexity" evidence="8">
    <location>
        <begin position="728"/>
        <end position="737"/>
    </location>
</feature>
<dbReference type="InterPro" id="IPR036890">
    <property type="entry name" value="HATPase_C_sf"/>
</dbReference>
<feature type="region of interest" description="Disordered" evidence="8">
    <location>
        <begin position="695"/>
        <end position="737"/>
    </location>
</feature>
<dbReference type="InterPro" id="IPR041006">
    <property type="entry name" value="Morc_S5"/>
</dbReference>
<gene>
    <name evidence="11" type="primary">LOC106056581</name>
</gene>
<evidence type="ECO:0000256" key="3">
    <source>
        <dbReference type="ARBA" id="ARBA00022771"/>
    </source>
</evidence>
<dbReference type="Proteomes" id="UP001165740">
    <property type="component" value="Chromosome 6"/>
</dbReference>
<comment type="subcellular location">
    <subcellularLocation>
        <location evidence="1">Nucleus</location>
    </subcellularLocation>
</comment>
<dbReference type="OrthoDB" id="757982at2759"/>
<evidence type="ECO:0000256" key="7">
    <source>
        <dbReference type="SAM" id="Coils"/>
    </source>
</evidence>
<evidence type="ECO:0000259" key="9">
    <source>
        <dbReference type="PROSITE" id="PS51050"/>
    </source>
</evidence>
<dbReference type="PANTHER" id="PTHR23336">
    <property type="entry name" value="ZINC FINGER CW-TYPE COILED-COIL DOMAIN PROTEIN 3"/>
    <property type="match status" value="1"/>
</dbReference>
<dbReference type="AlphaFoldDB" id="A0A9W3ALW0"/>
<reference evidence="11" key="1">
    <citation type="submission" date="2025-08" db="UniProtKB">
        <authorList>
            <consortium name="RefSeq"/>
        </authorList>
    </citation>
    <scope>IDENTIFICATION</scope>
</reference>
<protein>
    <submittedName>
        <fullName evidence="11">MORC family CW-type zinc finger protein 3-like</fullName>
    </submittedName>
</protein>
<dbReference type="Pfam" id="PF13589">
    <property type="entry name" value="HATPase_c_3"/>
    <property type="match status" value="1"/>
</dbReference>
<feature type="coiled-coil region" evidence="7">
    <location>
        <begin position="829"/>
        <end position="863"/>
    </location>
</feature>
<keyword evidence="5 7" id="KW-0175">Coiled coil</keyword>
<keyword evidence="4" id="KW-0862">Zinc</keyword>
<feature type="domain" description="CW-type" evidence="9">
    <location>
        <begin position="398"/>
        <end position="450"/>
    </location>
</feature>
<dbReference type="PANTHER" id="PTHR23336:SF76">
    <property type="entry name" value="MORC S5 DOMAIN-CONTAINING PROTEIN"/>
    <property type="match status" value="1"/>
</dbReference>
<organism evidence="10 11">
    <name type="scientific">Biomphalaria glabrata</name>
    <name type="common">Bloodfluke planorb</name>
    <name type="synonym">Freshwater snail</name>
    <dbReference type="NCBI Taxonomy" id="6526"/>
    <lineage>
        <taxon>Eukaryota</taxon>
        <taxon>Metazoa</taxon>
        <taxon>Spiralia</taxon>
        <taxon>Lophotrochozoa</taxon>
        <taxon>Mollusca</taxon>
        <taxon>Gastropoda</taxon>
        <taxon>Heterobranchia</taxon>
        <taxon>Euthyneura</taxon>
        <taxon>Panpulmonata</taxon>
        <taxon>Hygrophila</taxon>
        <taxon>Lymnaeoidea</taxon>
        <taxon>Planorbidae</taxon>
        <taxon>Biomphalaria</taxon>
    </lineage>
</organism>
<dbReference type="Gene3D" id="3.30.565.10">
    <property type="entry name" value="Histidine kinase-like ATPase, C-terminal domain"/>
    <property type="match status" value="1"/>
</dbReference>
<evidence type="ECO:0000256" key="6">
    <source>
        <dbReference type="ARBA" id="ARBA00023242"/>
    </source>
</evidence>
<feature type="compositionally biased region" description="Basic and acidic residues" evidence="8">
    <location>
        <begin position="441"/>
        <end position="456"/>
    </location>
</feature>
<feature type="region of interest" description="Disordered" evidence="8">
    <location>
        <begin position="441"/>
        <end position="472"/>
    </location>
</feature>
<dbReference type="RefSeq" id="XP_055888287.1">
    <property type="nucleotide sequence ID" value="XM_056032312.1"/>
</dbReference>
<dbReference type="GeneID" id="106056581"/>
<keyword evidence="2" id="KW-0479">Metal-binding</keyword>
<evidence type="ECO:0000313" key="11">
    <source>
        <dbReference type="RefSeq" id="XP_055888287.1"/>
    </source>
</evidence>
<keyword evidence="3" id="KW-0863">Zinc-finger</keyword>
<name>A0A9W3ALW0_BIOGL</name>
<proteinExistence type="predicted"/>
<dbReference type="GO" id="GO:0005634">
    <property type="term" value="C:nucleus"/>
    <property type="evidence" value="ECO:0007669"/>
    <property type="project" value="UniProtKB-SubCell"/>
</dbReference>
<evidence type="ECO:0000256" key="1">
    <source>
        <dbReference type="ARBA" id="ARBA00004123"/>
    </source>
</evidence>
<dbReference type="InterPro" id="IPR045261">
    <property type="entry name" value="MORC_ATPase"/>
</dbReference>
<dbReference type="InterPro" id="IPR011124">
    <property type="entry name" value="Znf_CW"/>
</dbReference>
<dbReference type="Pfam" id="PF07496">
    <property type="entry name" value="zf-CW"/>
    <property type="match status" value="1"/>
</dbReference>
<dbReference type="Pfam" id="PF17942">
    <property type="entry name" value="Morc6_S5"/>
    <property type="match status" value="1"/>
</dbReference>
<evidence type="ECO:0000256" key="4">
    <source>
        <dbReference type="ARBA" id="ARBA00022833"/>
    </source>
</evidence>
<dbReference type="PROSITE" id="PS51050">
    <property type="entry name" value="ZF_CW"/>
    <property type="match status" value="1"/>
</dbReference>
<accession>A0A9W3ALW0</accession>
<evidence type="ECO:0000256" key="2">
    <source>
        <dbReference type="ARBA" id="ARBA00022723"/>
    </source>
</evidence>
<evidence type="ECO:0000256" key="5">
    <source>
        <dbReference type="ARBA" id="ARBA00023054"/>
    </source>
</evidence>
<keyword evidence="6" id="KW-0539">Nucleus</keyword>
<evidence type="ECO:0000313" key="10">
    <source>
        <dbReference type="Proteomes" id="UP001165740"/>
    </source>
</evidence>
<keyword evidence="10" id="KW-1185">Reference proteome</keyword>
<evidence type="ECO:0000256" key="8">
    <source>
        <dbReference type="SAM" id="MobiDB-lite"/>
    </source>
</evidence>